<dbReference type="OrthoDB" id="5197650at2"/>
<comment type="caution">
    <text evidence="2">The sequence shown here is derived from an EMBL/GenBank/DDBJ whole genome shotgun (WGS) entry which is preliminary data.</text>
</comment>
<evidence type="ECO:0000313" key="3">
    <source>
        <dbReference type="Proteomes" id="UP000295302"/>
    </source>
</evidence>
<sequence length="210" mass="22838">MSNARTEPMSIIETRLTHDFHRKATSLLADAARRPGVPLPAVAVLRDFLVAQLHHHHESEDDLLWPRLAAADAQVAAGLAELSEEHERLDASLSALAAAPAQDDGDRAKLAEAASAVRDLVHRHLEQEEPLLFAALRAHMPAEDWAEFSRQVIATSPMDAAHLLIGFFDLVGDPREVELVLAGLPEPARAAVPLIRAQAEADLRVLQAAR</sequence>
<dbReference type="EMBL" id="SMKQ01000154">
    <property type="protein sequence ID" value="TDD40816.1"/>
    <property type="molecule type" value="Genomic_DNA"/>
</dbReference>
<dbReference type="Gene3D" id="1.20.120.520">
    <property type="entry name" value="nmb1532 protein domain like"/>
    <property type="match status" value="1"/>
</dbReference>
<dbReference type="Pfam" id="PF01814">
    <property type="entry name" value="Hemerythrin"/>
    <property type="match status" value="1"/>
</dbReference>
<reference evidence="2 3" key="1">
    <citation type="submission" date="2019-03" db="EMBL/GenBank/DDBJ databases">
        <title>Draft genome sequences of novel Actinobacteria.</title>
        <authorList>
            <person name="Sahin N."/>
            <person name="Ay H."/>
            <person name="Saygin H."/>
        </authorList>
    </citation>
    <scope>NUCLEOTIDE SEQUENCE [LARGE SCALE GENOMIC DNA]</scope>
    <source>
        <strain evidence="2 3">CH32</strain>
    </source>
</reference>
<dbReference type="AlphaFoldDB" id="A0A4R4Y8W2"/>
<organism evidence="2 3">
    <name type="scientific">Nonomuraea terrae</name>
    <dbReference type="NCBI Taxonomy" id="2530383"/>
    <lineage>
        <taxon>Bacteria</taxon>
        <taxon>Bacillati</taxon>
        <taxon>Actinomycetota</taxon>
        <taxon>Actinomycetes</taxon>
        <taxon>Streptosporangiales</taxon>
        <taxon>Streptosporangiaceae</taxon>
        <taxon>Nonomuraea</taxon>
    </lineage>
</organism>
<keyword evidence="3" id="KW-1185">Reference proteome</keyword>
<proteinExistence type="predicted"/>
<accession>A0A4R4Y8W2</accession>
<dbReference type="RefSeq" id="WP_132619113.1">
    <property type="nucleotide sequence ID" value="NZ_SMKQ01000154.1"/>
</dbReference>
<evidence type="ECO:0000259" key="1">
    <source>
        <dbReference type="Pfam" id="PF01814"/>
    </source>
</evidence>
<dbReference type="InterPro" id="IPR012312">
    <property type="entry name" value="Hemerythrin-like"/>
</dbReference>
<feature type="domain" description="Hemerythrin-like" evidence="1">
    <location>
        <begin position="19"/>
        <end position="136"/>
    </location>
</feature>
<gene>
    <name evidence="2" type="ORF">E1286_34000</name>
</gene>
<dbReference type="Proteomes" id="UP000295302">
    <property type="component" value="Unassembled WGS sequence"/>
</dbReference>
<name>A0A4R4Y8W2_9ACTN</name>
<evidence type="ECO:0000313" key="2">
    <source>
        <dbReference type="EMBL" id="TDD40816.1"/>
    </source>
</evidence>
<protein>
    <submittedName>
        <fullName evidence="2">Hemerythrin domain-containing protein</fullName>
    </submittedName>
</protein>